<dbReference type="SUPFAM" id="SSF52540">
    <property type="entry name" value="P-loop containing nucleoside triphosphate hydrolases"/>
    <property type="match status" value="1"/>
</dbReference>
<keyword evidence="1" id="KW-0067">ATP-binding</keyword>
<accession>A0A1H8K382</accession>
<dbReference type="Gene3D" id="1.20.58.760">
    <property type="entry name" value="Peptidase M41"/>
    <property type="match status" value="1"/>
</dbReference>
<dbReference type="GO" id="GO:0004176">
    <property type="term" value="F:ATP-dependent peptidase activity"/>
    <property type="evidence" value="ECO:0007669"/>
    <property type="project" value="InterPro"/>
</dbReference>
<evidence type="ECO:0000259" key="3">
    <source>
        <dbReference type="SMART" id="SM00382"/>
    </source>
</evidence>
<keyword evidence="5" id="KW-1185">Reference proteome</keyword>
<dbReference type="GO" id="GO:0016887">
    <property type="term" value="F:ATP hydrolysis activity"/>
    <property type="evidence" value="ECO:0007669"/>
    <property type="project" value="InterPro"/>
</dbReference>
<dbReference type="Pfam" id="PF00004">
    <property type="entry name" value="AAA"/>
    <property type="match status" value="1"/>
</dbReference>
<dbReference type="STRING" id="245187.SAMN04488003_1501"/>
<dbReference type="InterPro" id="IPR003959">
    <property type="entry name" value="ATPase_AAA_core"/>
</dbReference>
<dbReference type="GO" id="GO:0030163">
    <property type="term" value="P:protein catabolic process"/>
    <property type="evidence" value="ECO:0007669"/>
    <property type="project" value="TreeGrafter"/>
</dbReference>
<dbReference type="EMBL" id="FOCI01000050">
    <property type="protein sequence ID" value="SEN87433.1"/>
    <property type="molecule type" value="Genomic_DNA"/>
</dbReference>
<reference evidence="4 5" key="1">
    <citation type="submission" date="2016-10" db="EMBL/GenBank/DDBJ databases">
        <authorList>
            <person name="de Groot N.N."/>
        </authorList>
    </citation>
    <scope>NUCLEOTIDE SEQUENCE [LARGE SCALE GENOMIC DNA]</scope>
    <source>
        <strain evidence="4 5">DSM 16213</strain>
    </source>
</reference>
<dbReference type="SMART" id="SM00382">
    <property type="entry name" value="AAA"/>
    <property type="match status" value="1"/>
</dbReference>
<dbReference type="InterPro" id="IPR037219">
    <property type="entry name" value="Peptidase_M41-like"/>
</dbReference>
<dbReference type="CDD" id="cd19481">
    <property type="entry name" value="RecA-like_protease"/>
    <property type="match status" value="1"/>
</dbReference>
<dbReference type="GO" id="GO:0004222">
    <property type="term" value="F:metalloendopeptidase activity"/>
    <property type="evidence" value="ECO:0007669"/>
    <property type="project" value="InterPro"/>
</dbReference>
<evidence type="ECO:0000313" key="4">
    <source>
        <dbReference type="EMBL" id="SEN87433.1"/>
    </source>
</evidence>
<dbReference type="GO" id="GO:0006508">
    <property type="term" value="P:proteolysis"/>
    <property type="evidence" value="ECO:0007669"/>
    <property type="project" value="InterPro"/>
</dbReference>
<dbReference type="PROSITE" id="PS00674">
    <property type="entry name" value="AAA"/>
    <property type="match status" value="1"/>
</dbReference>
<feature type="region of interest" description="Disordered" evidence="2">
    <location>
        <begin position="25"/>
        <end position="53"/>
    </location>
</feature>
<dbReference type="Pfam" id="PF01434">
    <property type="entry name" value="Peptidase_M41"/>
    <property type="match status" value="1"/>
</dbReference>
<dbReference type="Gene3D" id="1.10.8.60">
    <property type="match status" value="1"/>
</dbReference>
<sequence>MPASSRSFSIELMRDLLSRIHVHDSAAGQPVTTSGDWDDHKPARFGRQSDDAVPGARELAPAQIAAILNAASDPDALAHGTDAERRSPQIPLRKLLLGARLAACFETPEQLAELFLPQVLTCLLVPNPAQRQEVWRDLPAIIRQLGYLAGPTVDPATVKILVLGHRGTTRADHARATIDFADGLGSAIEDGKTIVALAPSASALPSDVHPLVSRSLILPPVSGAMLLAILRQTHAWAGGLEDDALCDLLPNNAVLATMPLAQIQHAFHRPLARDILLRLRTLAAPAPGTTSISPLTLNRLYLPPEASAFCRDILADLDAWRSGTVPWSQVPSSACLVGPAGNGKTSLAAALAGSAGIPLITTSYADCQRAGHQGDFLRALSDKFVEAIATTPCVMLIDELDSFTRRDRPGRSSDYIVGVVNGLLEHLSVLNDTPGVVLIGATNFPDLVDPAVLRPGRFDRRIHLGNPDRAGIHRILEIELGPDANVVETANIAARLIGSSGAQVSAVVRDARAMARRAGGTLQPKHLTSAVDRIAPPQAADNARRIAIHEAGHAVVGHALGLPPPHRLRMTATGGTYEYPTPSIMTTQVAEDHLAVLLAGRAAEIEILGSCSNGAETDLTQATQLAIDMRFNWGMRSGGPLALTDLTILGLTSSGEAMDLLTADLSSAEGTARNLIMTHGSLINQVADALMTAKELDADALRVLLNQAE</sequence>
<keyword evidence="1" id="KW-0547">Nucleotide-binding</keyword>
<dbReference type="PANTHER" id="PTHR23076:SF97">
    <property type="entry name" value="ATP-DEPENDENT ZINC METALLOPROTEASE YME1L1"/>
    <property type="match status" value="1"/>
</dbReference>
<dbReference type="InterPro" id="IPR000642">
    <property type="entry name" value="Peptidase_M41"/>
</dbReference>
<dbReference type="Gene3D" id="3.40.50.300">
    <property type="entry name" value="P-loop containing nucleotide triphosphate hydrolases"/>
    <property type="match status" value="1"/>
</dbReference>
<comment type="similarity">
    <text evidence="1">Belongs to the AAA ATPase family.</text>
</comment>
<organism evidence="4 5">
    <name type="scientific">Loktanella fryxellensis</name>
    <dbReference type="NCBI Taxonomy" id="245187"/>
    <lineage>
        <taxon>Bacteria</taxon>
        <taxon>Pseudomonadati</taxon>
        <taxon>Pseudomonadota</taxon>
        <taxon>Alphaproteobacteria</taxon>
        <taxon>Rhodobacterales</taxon>
        <taxon>Roseobacteraceae</taxon>
        <taxon>Loktanella</taxon>
    </lineage>
</organism>
<proteinExistence type="inferred from homology"/>
<evidence type="ECO:0000313" key="5">
    <source>
        <dbReference type="Proteomes" id="UP000199585"/>
    </source>
</evidence>
<dbReference type="GO" id="GO:0005886">
    <property type="term" value="C:plasma membrane"/>
    <property type="evidence" value="ECO:0007669"/>
    <property type="project" value="TreeGrafter"/>
</dbReference>
<gene>
    <name evidence="4" type="ORF">SAMN04488003_1501</name>
</gene>
<evidence type="ECO:0000256" key="2">
    <source>
        <dbReference type="SAM" id="MobiDB-lite"/>
    </source>
</evidence>
<name>A0A1H8K382_9RHOB</name>
<dbReference type="AlphaFoldDB" id="A0A1H8K382"/>
<dbReference type="OrthoDB" id="9809379at2"/>
<evidence type="ECO:0000256" key="1">
    <source>
        <dbReference type="RuleBase" id="RU003651"/>
    </source>
</evidence>
<dbReference type="InterPro" id="IPR027417">
    <property type="entry name" value="P-loop_NTPase"/>
</dbReference>
<dbReference type="PANTHER" id="PTHR23076">
    <property type="entry name" value="METALLOPROTEASE M41 FTSH"/>
    <property type="match status" value="1"/>
</dbReference>
<dbReference type="Proteomes" id="UP000199585">
    <property type="component" value="Unassembled WGS sequence"/>
</dbReference>
<dbReference type="SUPFAM" id="SSF140990">
    <property type="entry name" value="FtsH protease domain-like"/>
    <property type="match status" value="1"/>
</dbReference>
<feature type="domain" description="AAA+ ATPase" evidence="3">
    <location>
        <begin position="330"/>
        <end position="468"/>
    </location>
</feature>
<protein>
    <submittedName>
        <fullName evidence="4">Peptidase family M41</fullName>
    </submittedName>
</protein>
<dbReference type="InterPro" id="IPR003593">
    <property type="entry name" value="AAA+_ATPase"/>
</dbReference>
<dbReference type="InterPro" id="IPR003960">
    <property type="entry name" value="ATPase_AAA_CS"/>
</dbReference>
<feature type="compositionally biased region" description="Basic and acidic residues" evidence="2">
    <location>
        <begin position="37"/>
        <end position="50"/>
    </location>
</feature>
<dbReference type="GO" id="GO:0005524">
    <property type="term" value="F:ATP binding"/>
    <property type="evidence" value="ECO:0007669"/>
    <property type="project" value="UniProtKB-KW"/>
</dbReference>